<accession>A0A3P7NDM1</accession>
<evidence type="ECO:0000313" key="2">
    <source>
        <dbReference type="EMBL" id="VDN40675.1"/>
    </source>
</evidence>
<name>A0A3P7NDM1_DIBLA</name>
<evidence type="ECO:0000256" key="1">
    <source>
        <dbReference type="SAM" id="Phobius"/>
    </source>
</evidence>
<keyword evidence="1" id="KW-0812">Transmembrane</keyword>
<sequence length="126" mass="13635">MLYPCATESELVSHLVRFQQGEKVVIASASAKGKGTKKRRNGKPKQHLLPRELTLLWPAEVRWWGGGLACSSAGPFSDLSLLFVGGRLVAIGVALIGLLVYRPPFLTNKSCSGSFFVFSASILPTF</sequence>
<dbReference type="Proteomes" id="UP000281553">
    <property type="component" value="Unassembled WGS sequence"/>
</dbReference>
<gene>
    <name evidence="2" type="ORF">DILT_LOCUS18315</name>
</gene>
<proteinExistence type="predicted"/>
<dbReference type="AlphaFoldDB" id="A0A3P7NDM1"/>
<organism evidence="2 3">
    <name type="scientific">Dibothriocephalus latus</name>
    <name type="common">Fish tapeworm</name>
    <name type="synonym">Diphyllobothrium latum</name>
    <dbReference type="NCBI Taxonomy" id="60516"/>
    <lineage>
        <taxon>Eukaryota</taxon>
        <taxon>Metazoa</taxon>
        <taxon>Spiralia</taxon>
        <taxon>Lophotrochozoa</taxon>
        <taxon>Platyhelminthes</taxon>
        <taxon>Cestoda</taxon>
        <taxon>Eucestoda</taxon>
        <taxon>Diphyllobothriidea</taxon>
        <taxon>Diphyllobothriidae</taxon>
        <taxon>Dibothriocephalus</taxon>
    </lineage>
</organism>
<dbReference type="OrthoDB" id="1405469at2759"/>
<feature type="transmembrane region" description="Helical" evidence="1">
    <location>
        <begin position="81"/>
        <end position="101"/>
    </location>
</feature>
<keyword evidence="1" id="KW-0472">Membrane</keyword>
<keyword evidence="1" id="KW-1133">Transmembrane helix</keyword>
<reference evidence="2 3" key="1">
    <citation type="submission" date="2018-11" db="EMBL/GenBank/DDBJ databases">
        <authorList>
            <consortium name="Pathogen Informatics"/>
        </authorList>
    </citation>
    <scope>NUCLEOTIDE SEQUENCE [LARGE SCALE GENOMIC DNA]</scope>
</reference>
<keyword evidence="3" id="KW-1185">Reference proteome</keyword>
<dbReference type="EMBL" id="UYRU01099288">
    <property type="protein sequence ID" value="VDN40675.1"/>
    <property type="molecule type" value="Genomic_DNA"/>
</dbReference>
<evidence type="ECO:0000313" key="3">
    <source>
        <dbReference type="Proteomes" id="UP000281553"/>
    </source>
</evidence>
<protein>
    <submittedName>
        <fullName evidence="2">Uncharacterized protein</fullName>
    </submittedName>
</protein>